<feature type="signal peptide" evidence="1">
    <location>
        <begin position="1"/>
        <end position="37"/>
    </location>
</feature>
<keyword evidence="1" id="KW-0732">Signal</keyword>
<name>A0AAW9Q3B1_9BURK</name>
<dbReference type="Proteomes" id="UP001336250">
    <property type="component" value="Unassembled WGS sequence"/>
</dbReference>
<evidence type="ECO:0000256" key="1">
    <source>
        <dbReference type="SAM" id="SignalP"/>
    </source>
</evidence>
<keyword evidence="3" id="KW-1185">Reference proteome</keyword>
<dbReference type="EMBL" id="JAZIBG010000020">
    <property type="protein sequence ID" value="MEF7613839.1"/>
    <property type="molecule type" value="Genomic_DNA"/>
</dbReference>
<reference evidence="2 3" key="1">
    <citation type="submission" date="2024-02" db="EMBL/GenBank/DDBJ databases">
        <title>Genome sequence of Aquincola sp. MAHUQ-54.</title>
        <authorList>
            <person name="Huq M.A."/>
        </authorList>
    </citation>
    <scope>NUCLEOTIDE SEQUENCE [LARGE SCALE GENOMIC DNA]</scope>
    <source>
        <strain evidence="2 3">MAHUQ-54</strain>
    </source>
</reference>
<accession>A0AAW9Q3B1</accession>
<protein>
    <submittedName>
        <fullName evidence="2">Uncharacterized protein</fullName>
    </submittedName>
</protein>
<evidence type="ECO:0000313" key="3">
    <source>
        <dbReference type="Proteomes" id="UP001336250"/>
    </source>
</evidence>
<evidence type="ECO:0000313" key="2">
    <source>
        <dbReference type="EMBL" id="MEF7613839.1"/>
    </source>
</evidence>
<sequence>MKNAVRTSTLRACTCRNWFLTAIAVAGASIFPATAQAFDVVGVRPGMTEAEAMSALTAHRLGMRVQKRSMNYNFRDGVQQLNTESFLHEVLVTYDDAQGREDFRLYFSPLPSASRIVSVSRNVSLKAPPTQAQLGAQLIQKYGAPTVTGKSYADLNLTWGESGKPMCWRSNPKATVIGDGQGDITDYLRKEQAKGKVPNDFSQCGLAVAANLVGEPVRQLVVRITDYGAWATSQQKAKEWVEQQRQEAVKARLSKGDGPKL</sequence>
<gene>
    <name evidence="2" type="ORF">V4F39_07945</name>
</gene>
<dbReference type="AlphaFoldDB" id="A0AAW9Q3B1"/>
<feature type="chain" id="PRO_5043566991" evidence="1">
    <location>
        <begin position="38"/>
        <end position="261"/>
    </location>
</feature>
<comment type="caution">
    <text evidence="2">The sequence shown here is derived from an EMBL/GenBank/DDBJ whole genome shotgun (WGS) entry which is preliminary data.</text>
</comment>
<dbReference type="RefSeq" id="WP_332288779.1">
    <property type="nucleotide sequence ID" value="NZ_JAZIBG010000020.1"/>
</dbReference>
<proteinExistence type="predicted"/>
<organism evidence="2 3">
    <name type="scientific">Aquincola agrisoli</name>
    <dbReference type="NCBI Taxonomy" id="3119538"/>
    <lineage>
        <taxon>Bacteria</taxon>
        <taxon>Pseudomonadati</taxon>
        <taxon>Pseudomonadota</taxon>
        <taxon>Betaproteobacteria</taxon>
        <taxon>Burkholderiales</taxon>
        <taxon>Sphaerotilaceae</taxon>
        <taxon>Aquincola</taxon>
    </lineage>
</organism>